<sequence length="177" mass="20450">MISFLYNNYLSVRCYVDGGKLYWMAADVLPLINTSSKRTLDVLSVFFSQDHTFRRIIDLPNEGRRGSGFILTSEEMLHLAEKNPQNNQLLAWVYSVLTQSIIRVSPKQPVYRLLYPGEQFPFITVWNLDVCHIPPHPSMRNITDPKRFATNGCQTDLHEAREIETQMDPIVIYLSLS</sequence>
<keyword evidence="2" id="KW-1185">Reference proteome</keyword>
<evidence type="ECO:0000313" key="1">
    <source>
        <dbReference type="EMBL" id="KFM75162.1"/>
    </source>
</evidence>
<gene>
    <name evidence="1" type="ORF">X975_15327</name>
</gene>
<dbReference type="AlphaFoldDB" id="A0A087UCS3"/>
<reference evidence="1 2" key="1">
    <citation type="submission" date="2013-11" db="EMBL/GenBank/DDBJ databases">
        <title>Genome sequencing of Stegodyphus mimosarum.</title>
        <authorList>
            <person name="Bechsgaard J."/>
        </authorList>
    </citation>
    <scope>NUCLEOTIDE SEQUENCE [LARGE SCALE GENOMIC DNA]</scope>
</reference>
<feature type="non-terminal residue" evidence="1">
    <location>
        <position position="177"/>
    </location>
</feature>
<organism evidence="1 2">
    <name type="scientific">Stegodyphus mimosarum</name>
    <name type="common">African social velvet spider</name>
    <dbReference type="NCBI Taxonomy" id="407821"/>
    <lineage>
        <taxon>Eukaryota</taxon>
        <taxon>Metazoa</taxon>
        <taxon>Ecdysozoa</taxon>
        <taxon>Arthropoda</taxon>
        <taxon>Chelicerata</taxon>
        <taxon>Arachnida</taxon>
        <taxon>Araneae</taxon>
        <taxon>Araneomorphae</taxon>
        <taxon>Entelegynae</taxon>
        <taxon>Eresoidea</taxon>
        <taxon>Eresidae</taxon>
        <taxon>Stegodyphus</taxon>
    </lineage>
</organism>
<name>A0A087UCS3_STEMI</name>
<evidence type="ECO:0000313" key="2">
    <source>
        <dbReference type="Proteomes" id="UP000054359"/>
    </source>
</evidence>
<proteinExistence type="predicted"/>
<accession>A0A087UCS3</accession>
<dbReference type="Proteomes" id="UP000054359">
    <property type="component" value="Unassembled WGS sequence"/>
</dbReference>
<protein>
    <submittedName>
        <fullName evidence="1">Uncharacterized protein</fullName>
    </submittedName>
</protein>
<dbReference type="EMBL" id="KK119244">
    <property type="protein sequence ID" value="KFM75162.1"/>
    <property type="molecule type" value="Genomic_DNA"/>
</dbReference>